<dbReference type="RefSeq" id="WP_259060220.1">
    <property type="nucleotide sequence ID" value="NZ_CP102845.1"/>
</dbReference>
<dbReference type="Gene3D" id="1.10.150.130">
    <property type="match status" value="1"/>
</dbReference>
<dbReference type="PANTHER" id="PTHR30629:SF2">
    <property type="entry name" value="PROPHAGE INTEGRASE INTS-RELATED"/>
    <property type="match status" value="1"/>
</dbReference>
<evidence type="ECO:0000256" key="3">
    <source>
        <dbReference type="ARBA" id="ARBA00023125"/>
    </source>
</evidence>
<dbReference type="CDD" id="cd00801">
    <property type="entry name" value="INT_P4_C"/>
    <property type="match status" value="1"/>
</dbReference>
<evidence type="ECO:0000259" key="7">
    <source>
        <dbReference type="PROSITE" id="PS51900"/>
    </source>
</evidence>
<name>A0ABY5RRJ9_9HYPH</name>
<dbReference type="Proteomes" id="UP001017257">
    <property type="component" value="Chromosome"/>
</dbReference>
<evidence type="ECO:0000256" key="1">
    <source>
        <dbReference type="ARBA" id="ARBA00008857"/>
    </source>
</evidence>
<keyword evidence="2" id="KW-0229">DNA integration</keyword>
<reference evidence="8" key="1">
    <citation type="submission" date="2022-08" db="EMBL/GenBank/DDBJ databases">
        <title>Microvirga terrae sp. nov., isolated from soil.</title>
        <authorList>
            <person name="Kim K.H."/>
            <person name="Seo Y.L."/>
            <person name="Kim J.M."/>
            <person name="Lee J.K."/>
            <person name="Han D.M."/>
            <person name="Jeon C.O."/>
        </authorList>
    </citation>
    <scope>NUCLEOTIDE SEQUENCE</scope>
    <source>
        <strain evidence="8">R24</strain>
    </source>
</reference>
<dbReference type="GO" id="GO:0003677">
    <property type="term" value="F:DNA binding"/>
    <property type="evidence" value="ECO:0007669"/>
    <property type="project" value="UniProtKB-KW"/>
</dbReference>
<dbReference type="InterPro" id="IPR044068">
    <property type="entry name" value="CB"/>
</dbReference>
<dbReference type="InterPro" id="IPR053876">
    <property type="entry name" value="Phage_int_M"/>
</dbReference>
<dbReference type="Gene3D" id="1.10.443.10">
    <property type="entry name" value="Intergrase catalytic core"/>
    <property type="match status" value="1"/>
</dbReference>
<gene>
    <name evidence="8" type="ORF">HPT29_020505</name>
</gene>
<organism evidence="8 9">
    <name type="scientific">Microvirga terrae</name>
    <dbReference type="NCBI Taxonomy" id="2740529"/>
    <lineage>
        <taxon>Bacteria</taxon>
        <taxon>Pseudomonadati</taxon>
        <taxon>Pseudomonadota</taxon>
        <taxon>Alphaproteobacteria</taxon>
        <taxon>Hyphomicrobiales</taxon>
        <taxon>Methylobacteriaceae</taxon>
        <taxon>Microvirga</taxon>
    </lineage>
</organism>
<feature type="domain" description="Core-binding (CB)" evidence="7">
    <location>
        <begin position="85"/>
        <end position="167"/>
    </location>
</feature>
<dbReference type="Gene3D" id="3.30.160.390">
    <property type="entry name" value="Integrase, DNA-binding domain"/>
    <property type="match status" value="1"/>
</dbReference>
<evidence type="ECO:0000256" key="2">
    <source>
        <dbReference type="ARBA" id="ARBA00022908"/>
    </source>
</evidence>
<protein>
    <submittedName>
        <fullName evidence="8">Integrase arm-type DNA-binding domain-containing protein</fullName>
    </submittedName>
</protein>
<evidence type="ECO:0000256" key="5">
    <source>
        <dbReference type="PROSITE-ProRule" id="PRU01248"/>
    </source>
</evidence>
<dbReference type="Pfam" id="PF22022">
    <property type="entry name" value="Phage_int_M"/>
    <property type="match status" value="1"/>
</dbReference>
<dbReference type="InterPro" id="IPR038488">
    <property type="entry name" value="Integrase_DNA-bd_sf"/>
</dbReference>
<dbReference type="PROSITE" id="PS51898">
    <property type="entry name" value="TYR_RECOMBINASE"/>
    <property type="match status" value="1"/>
</dbReference>
<dbReference type="PANTHER" id="PTHR30629">
    <property type="entry name" value="PROPHAGE INTEGRASE"/>
    <property type="match status" value="1"/>
</dbReference>
<evidence type="ECO:0000313" key="8">
    <source>
        <dbReference type="EMBL" id="UVF18837.1"/>
    </source>
</evidence>
<dbReference type="Pfam" id="PF13356">
    <property type="entry name" value="Arm-DNA-bind_3"/>
    <property type="match status" value="1"/>
</dbReference>
<dbReference type="EMBL" id="CP102845">
    <property type="protein sequence ID" value="UVF18837.1"/>
    <property type="molecule type" value="Genomic_DNA"/>
</dbReference>
<evidence type="ECO:0000256" key="4">
    <source>
        <dbReference type="ARBA" id="ARBA00023172"/>
    </source>
</evidence>
<keyword evidence="4" id="KW-0233">DNA recombination</keyword>
<dbReference type="InterPro" id="IPR011010">
    <property type="entry name" value="DNA_brk_join_enz"/>
</dbReference>
<dbReference type="InterPro" id="IPR010998">
    <property type="entry name" value="Integrase_recombinase_N"/>
</dbReference>
<dbReference type="InterPro" id="IPR050808">
    <property type="entry name" value="Phage_Integrase"/>
</dbReference>
<sequence length="422" mass="46976">MEIPDAVLPGLYLVVQPSGAKSWAVRYRFGGKPRKLTLGPYPALNLGVAREFARTALQAVASGRDPSIEKAEAIRQAREGHPNQDLVSSVIDEFITRHVRLNNKKRTAEEVERTFKLHVRPYWSDRRIQEIARRDVIELLDRIIDDGKPVQANRTLAVVRKLFNWAVDRSILDTSPVIRINAPAQEESRDRVVLDDELRLIWKAADEVGFPFGHLVKVLMLTAQRRDEVANARRSEFNKAGDLWVIPKERTKNSKEHDVPLSEAARGIFESLPRIKGAAGFMFTTNGNTAVSGFSKAKARLDGIMLRIAREEAAVRGEDPTKIQIKPWRLHDLRRTVASGMARLGQPVHVIEAVLNHRSGAISGVAAVYNRHSYLPEKRRALESWGQFILGLATCTTDEKSLASATAGSVLNVSLSEAQASG</sequence>
<dbReference type="InterPro" id="IPR002104">
    <property type="entry name" value="Integrase_catalytic"/>
</dbReference>
<proteinExistence type="inferred from homology"/>
<evidence type="ECO:0000313" key="9">
    <source>
        <dbReference type="Proteomes" id="UP001017257"/>
    </source>
</evidence>
<dbReference type="SUPFAM" id="SSF56349">
    <property type="entry name" value="DNA breaking-rejoining enzymes"/>
    <property type="match status" value="1"/>
</dbReference>
<evidence type="ECO:0000259" key="6">
    <source>
        <dbReference type="PROSITE" id="PS51898"/>
    </source>
</evidence>
<dbReference type="InterPro" id="IPR025166">
    <property type="entry name" value="Integrase_DNA_bind_dom"/>
</dbReference>
<dbReference type="InterPro" id="IPR013762">
    <property type="entry name" value="Integrase-like_cat_sf"/>
</dbReference>
<dbReference type="PROSITE" id="PS51900">
    <property type="entry name" value="CB"/>
    <property type="match status" value="1"/>
</dbReference>
<comment type="similarity">
    <text evidence="1">Belongs to the 'phage' integrase family.</text>
</comment>
<feature type="domain" description="Tyr recombinase" evidence="6">
    <location>
        <begin position="188"/>
        <end position="383"/>
    </location>
</feature>
<dbReference type="Pfam" id="PF00589">
    <property type="entry name" value="Phage_integrase"/>
    <property type="match status" value="1"/>
</dbReference>
<keyword evidence="9" id="KW-1185">Reference proteome</keyword>
<keyword evidence="3 5" id="KW-0238">DNA-binding</keyword>
<accession>A0ABY5RRJ9</accession>